<dbReference type="InterPro" id="IPR025110">
    <property type="entry name" value="AMP-bd_C"/>
</dbReference>
<feature type="domain" description="AMP-binding enzyme C-terminal" evidence="6">
    <location>
        <begin position="454"/>
        <end position="529"/>
    </location>
</feature>
<feature type="domain" description="AMP-dependent synthetase/ligase" evidence="5">
    <location>
        <begin position="27"/>
        <end position="404"/>
    </location>
</feature>
<dbReference type="FunFam" id="3.30.300.30:FF:000008">
    <property type="entry name" value="2,3-dihydroxybenzoate-AMP ligase"/>
    <property type="match status" value="1"/>
</dbReference>
<dbReference type="RefSeq" id="WP_013958733.1">
    <property type="nucleotide sequence ID" value="NC_015727.1"/>
</dbReference>
<dbReference type="NCBIfam" id="NF006020">
    <property type="entry name" value="PRK08162.1"/>
    <property type="match status" value="1"/>
</dbReference>
<protein>
    <submittedName>
        <fullName evidence="7">Medium-chain-fatty-acid--CoA ligase AlkK</fullName>
        <ecNumber evidence="7">6.2.1.-</ecNumber>
    </submittedName>
</protein>
<name>F8GWA2_CUPNN</name>
<evidence type="ECO:0000259" key="6">
    <source>
        <dbReference type="Pfam" id="PF13193"/>
    </source>
</evidence>
<dbReference type="EMBL" id="CP002879">
    <property type="protein sequence ID" value="AEI81677.1"/>
    <property type="molecule type" value="Genomic_DNA"/>
</dbReference>
<dbReference type="KEGG" id="cnc:CNE_BB1p02530"/>
<dbReference type="GO" id="GO:0006631">
    <property type="term" value="P:fatty acid metabolic process"/>
    <property type="evidence" value="ECO:0007669"/>
    <property type="project" value="UniProtKB-KW"/>
</dbReference>
<gene>
    <name evidence="7" type="primary">alkK1</name>
    <name evidence="7" type="ordered locus">CNE_BB1p02530</name>
</gene>
<dbReference type="PANTHER" id="PTHR43859:SF4">
    <property type="entry name" value="BUTANOATE--COA LIGASE AAE1-RELATED"/>
    <property type="match status" value="1"/>
</dbReference>
<evidence type="ECO:0000313" key="8">
    <source>
        <dbReference type="Proteomes" id="UP000006798"/>
    </source>
</evidence>
<dbReference type="Gene3D" id="3.40.50.12780">
    <property type="entry name" value="N-terminal domain of ligase-like"/>
    <property type="match status" value="1"/>
</dbReference>
<sequence length="562" mass="61417">MNANIYQTRLERNAANHVPLTPLQFLDRCAEQYPERTAIVHGGLRQSWRTTRDRCRRLASALVKRGVRGGDTVSILAPNTPAMVEAHHGVPLSGAVLNAINCRLDAEGVRFILAHGEARILLVDSEFAALAATALQGLDNPPLVVDILDTEGPTGTRLGALDYEQLLSEGDVDFGGIWPDDEWDAIALNYTSGTTSDPKGVVPSHRGAYLMSMLQLTDWGMPRAPRYLWTLPMFHANGWCFAWAITAAAGTHVCLRKVTAENIFHAIDAHKVNHFCAAPIVLASLATASESERRLFSHAVRVRTAGSPPPASVLKAVMEMGFDVEHVYGITEASGTPVSSYRDPAWDDKPIEEKARLMSRQGNRAAALEGLRVADPDTMEPVPCDGKTQGELLLRGNIVMKGYLKNPQATVAAFSGGWFHTGDVAVMHPDGYIQITDRSKDVIISGGENISSVEVEDVLHRHPAVLIAAVVAQPHPKWGESPCAFIELKPGVDAPTEKEIIDFCRDRLAHYKCPVRVVYGPLPKTGTGKIQKYRLRELAKSREAITEIDGQRRTRGSLHRLG</sequence>
<keyword evidence="3" id="KW-0276">Fatty acid metabolism</keyword>
<dbReference type="SUPFAM" id="SSF56801">
    <property type="entry name" value="Acetyl-CoA synthetase-like"/>
    <property type="match status" value="1"/>
</dbReference>
<dbReference type="Gene3D" id="3.30.300.30">
    <property type="match status" value="1"/>
</dbReference>
<dbReference type="Pfam" id="PF00501">
    <property type="entry name" value="AMP-binding"/>
    <property type="match status" value="1"/>
</dbReference>
<keyword evidence="4" id="KW-0443">Lipid metabolism</keyword>
<comment type="similarity">
    <text evidence="1">Belongs to the ATP-dependent AMP-binding enzyme family.</text>
</comment>
<proteinExistence type="inferred from homology"/>
<dbReference type="PROSITE" id="PS00455">
    <property type="entry name" value="AMP_BINDING"/>
    <property type="match status" value="1"/>
</dbReference>
<dbReference type="EC" id="6.2.1.-" evidence="7"/>
<dbReference type="CDD" id="cd12118">
    <property type="entry name" value="ttLC_FACS_AEE21_like"/>
    <property type="match status" value="1"/>
</dbReference>
<evidence type="ECO:0000256" key="4">
    <source>
        <dbReference type="ARBA" id="ARBA00023098"/>
    </source>
</evidence>
<dbReference type="InterPro" id="IPR042099">
    <property type="entry name" value="ANL_N_sf"/>
</dbReference>
<keyword evidence="7" id="KW-0614">Plasmid</keyword>
<geneLocation type="plasmid" evidence="7 8">
    <name>pBB1</name>
</geneLocation>
<dbReference type="HOGENOM" id="CLU_000022_59_5_4"/>
<reference evidence="7 8" key="1">
    <citation type="journal article" date="2011" name="J. Bacteriol.">
        <title>Complete genome sequence of the type strain Cupriavidus necator N-1.</title>
        <authorList>
            <person name="Poehlein A."/>
            <person name="Kusian B."/>
            <person name="Friedrich B."/>
            <person name="Daniel R."/>
            <person name="Bowien B."/>
        </authorList>
    </citation>
    <scope>NUCLEOTIDE SEQUENCE [LARGE SCALE GENOMIC DNA]</scope>
    <source>
        <strain evidence="8">ATCC 43291 / DSM 13513 / CCUG 52238 / LMG 8453 / N-1</strain>
        <plasmid evidence="7 8">pBB1</plasmid>
    </source>
</reference>
<dbReference type="Pfam" id="PF13193">
    <property type="entry name" value="AMP-binding_C"/>
    <property type="match status" value="1"/>
</dbReference>
<evidence type="ECO:0000256" key="3">
    <source>
        <dbReference type="ARBA" id="ARBA00022832"/>
    </source>
</evidence>
<dbReference type="Proteomes" id="UP000006798">
    <property type="component" value="Plasmid pBB1"/>
</dbReference>
<dbReference type="GO" id="GO:0016874">
    <property type="term" value="F:ligase activity"/>
    <property type="evidence" value="ECO:0007669"/>
    <property type="project" value="UniProtKB-KW"/>
</dbReference>
<dbReference type="InterPro" id="IPR000873">
    <property type="entry name" value="AMP-dep_synth/lig_dom"/>
</dbReference>
<dbReference type="AlphaFoldDB" id="F8GWA2"/>
<evidence type="ECO:0000256" key="2">
    <source>
        <dbReference type="ARBA" id="ARBA00022598"/>
    </source>
</evidence>
<accession>F8GWA2</accession>
<dbReference type="PANTHER" id="PTHR43859">
    <property type="entry name" value="ACYL-ACTIVATING ENZYME"/>
    <property type="match status" value="1"/>
</dbReference>
<dbReference type="GeneID" id="34311814"/>
<dbReference type="InterPro" id="IPR020845">
    <property type="entry name" value="AMP-binding_CS"/>
</dbReference>
<dbReference type="InterPro" id="IPR045851">
    <property type="entry name" value="AMP-bd_C_sf"/>
</dbReference>
<evidence type="ECO:0000256" key="1">
    <source>
        <dbReference type="ARBA" id="ARBA00006432"/>
    </source>
</evidence>
<organism evidence="7 8">
    <name type="scientific">Cupriavidus necator (strain ATCC 43291 / DSM 13513 / CCUG 52238 / LMG 8453 / N-1)</name>
    <name type="common">Ralstonia eutropha</name>
    <dbReference type="NCBI Taxonomy" id="1042878"/>
    <lineage>
        <taxon>Bacteria</taxon>
        <taxon>Pseudomonadati</taxon>
        <taxon>Pseudomonadota</taxon>
        <taxon>Betaproteobacteria</taxon>
        <taxon>Burkholderiales</taxon>
        <taxon>Burkholderiaceae</taxon>
        <taxon>Cupriavidus</taxon>
    </lineage>
</organism>
<keyword evidence="2 7" id="KW-0436">Ligase</keyword>
<evidence type="ECO:0000259" key="5">
    <source>
        <dbReference type="Pfam" id="PF00501"/>
    </source>
</evidence>
<evidence type="ECO:0000313" key="7">
    <source>
        <dbReference type="EMBL" id="AEI81677.1"/>
    </source>
</evidence>